<evidence type="ECO:0000313" key="10">
    <source>
        <dbReference type="Proteomes" id="UP000198607"/>
    </source>
</evidence>
<dbReference type="EMBL" id="FNCY01000003">
    <property type="protein sequence ID" value="SDH10045.1"/>
    <property type="molecule type" value="Genomic_DNA"/>
</dbReference>
<reference evidence="9 10" key="1">
    <citation type="submission" date="2016-10" db="EMBL/GenBank/DDBJ databases">
        <authorList>
            <person name="de Groot N.N."/>
        </authorList>
    </citation>
    <scope>NUCLEOTIDE SEQUENCE [LARGE SCALE GENOMIC DNA]</scope>
    <source>
        <strain evidence="9 10">DSM 5885</strain>
    </source>
</reference>
<evidence type="ECO:0000256" key="2">
    <source>
        <dbReference type="ARBA" id="ARBA00008387"/>
    </source>
</evidence>
<keyword evidence="10" id="KW-1185">Reference proteome</keyword>
<name>A0A1G7ZN34_9RHOO</name>
<dbReference type="OrthoDB" id="7156875at2"/>
<dbReference type="GO" id="GO:0046872">
    <property type="term" value="F:metal ion binding"/>
    <property type="evidence" value="ECO:0007669"/>
    <property type="project" value="UniProtKB-KW"/>
</dbReference>
<keyword evidence="5" id="KW-0106">Calcium</keyword>
<feature type="region of interest" description="Disordered" evidence="7">
    <location>
        <begin position="821"/>
        <end position="840"/>
    </location>
</feature>
<dbReference type="InterPro" id="IPR008707">
    <property type="entry name" value="B-propeller_PilY1"/>
</dbReference>
<keyword evidence="6" id="KW-0281">Fimbrium</keyword>
<dbReference type="InterPro" id="IPR011047">
    <property type="entry name" value="Quinoprotein_ADH-like_sf"/>
</dbReference>
<evidence type="ECO:0000259" key="8">
    <source>
        <dbReference type="Pfam" id="PF05567"/>
    </source>
</evidence>
<evidence type="ECO:0000256" key="4">
    <source>
        <dbReference type="ARBA" id="ARBA00022723"/>
    </source>
</evidence>
<proteinExistence type="inferred from homology"/>
<organism evidence="9 10">
    <name type="scientific">Propionivibrio dicarboxylicus</name>
    <dbReference type="NCBI Taxonomy" id="83767"/>
    <lineage>
        <taxon>Bacteria</taxon>
        <taxon>Pseudomonadati</taxon>
        <taxon>Pseudomonadota</taxon>
        <taxon>Betaproteobacteria</taxon>
        <taxon>Rhodocyclales</taxon>
        <taxon>Rhodocyclaceae</taxon>
        <taxon>Propionivibrio</taxon>
    </lineage>
</organism>
<accession>A0A1G7ZN34</accession>
<evidence type="ECO:0000256" key="1">
    <source>
        <dbReference type="ARBA" id="ARBA00004561"/>
    </source>
</evidence>
<evidence type="ECO:0000256" key="5">
    <source>
        <dbReference type="ARBA" id="ARBA00022837"/>
    </source>
</evidence>
<dbReference type="Pfam" id="PF05567">
    <property type="entry name" value="T4P_PilY1"/>
    <property type="match status" value="1"/>
</dbReference>
<dbReference type="STRING" id="83767.SAMN05660652_01223"/>
<gene>
    <name evidence="9" type="ORF">SAMN05660652_01223</name>
</gene>
<evidence type="ECO:0000256" key="3">
    <source>
        <dbReference type="ARBA" id="ARBA00022558"/>
    </source>
</evidence>
<evidence type="ECO:0000313" key="9">
    <source>
        <dbReference type="EMBL" id="SDH10045.1"/>
    </source>
</evidence>
<protein>
    <submittedName>
        <fullName evidence="9">Type IV pilus assembly protein PilY1</fullName>
    </submittedName>
</protein>
<dbReference type="RefSeq" id="WP_091935326.1">
    <property type="nucleotide sequence ID" value="NZ_FNCY01000003.1"/>
</dbReference>
<comment type="similarity">
    <text evidence="2">Belongs to the PilY1 family.</text>
</comment>
<comment type="subcellular location">
    <subcellularLocation>
        <location evidence="1">Fimbrium</location>
    </subcellularLocation>
</comment>
<dbReference type="InterPro" id="IPR018391">
    <property type="entry name" value="PQQ_b-propeller_rpt"/>
</dbReference>
<feature type="domain" description="PilY1 beta-propeller" evidence="8">
    <location>
        <begin position="1225"/>
        <end position="1585"/>
    </location>
</feature>
<dbReference type="SMART" id="SM00564">
    <property type="entry name" value="PQQ"/>
    <property type="match status" value="2"/>
</dbReference>
<sequence length="1722" mass="179845">MRESWIFSWGRRLAAIIVTLAGVAAYGASTDIATSPMVTSENNATAVKPNLMFILDDSGSMNWDFLPDWANDYYCKKSDGTVSTSNSGSACCRNRSGSSDACMWMSGSATTFGTMRGDVPFMTSDFNRIYYNPAIRYVPPVNADGTSKDSQTSANTSAWTSVKLDAYGIQHASTKVVDLVAGYPDGEWCTDTNYTSCFRNTSNYLLPNSSYASFHAISGNAYYYVIVPGEYCDSDKQTNCTVASAATGSYTVPAKLRWCSDTALTTCQALKNDTFQYPRYPMIFKSGDTSNFISFSVSGSSTASSNKAATVTGITVATGAALLSTATTASNDVDTVAQAIINNLANGYMATAKRCATSSGTRTCTFLIYAPYAATAANGSVTPVQSNGSGTTTMTIAGSGSFNGKKPVPGSFQRVDIVSTNNSYPYPGSSTKASARSDCAGSTCTYAEEMTNFANWYTYYRTRMQMMKSATSLAFQGVSDNFRVGYLSIDANASNSFLNVATFDSGQKSSWYAKLFAADPSNGTPLRSALSTAGLIYGGSLNGVSLNGSTVVDPVQYSCQKNFTILSTDGYWNTGNDSGCSGRNGQGCRLDRTTAIGNSDGGAGRPYSDGATATVTAVTPYTTVVRQQSVQSATQTSTWTRTVVTQGASCAISVPAAAGSCAQDNSKNSANATRTWCMEANTSKGTNCTSGAGTSPKAYACRGTSNSTATPGGVDLGCVTDGAGVEWCLYPNNSTAGTSSCNAVYSGNSLYVCRRGTTSSNTGTTVTTATQTYNQVAVGSLVIVTDQTSTYNNTVVTINGVVTSNTNSTAATSTATVSNTLSTTSDTGAPGAGTSWTTASSTSTCMATPTAAGTSSAAITATNTTTSGTATVTTLSTTGPTAGTTATTVATSGGVSDTLADVAHYYYNTDLRVAGSMNNGVDVGTGDYDSANGTYTNNIQRMTTYTLGLGIDGYMKFQSNYSSASSGDYQDVAAGATASSTSCTWQSSGTTCNWPTPSSDSQANVDDLWHAAVNGRGQYFSAGDPAALAAGLSGALASISAKLGDAAAATTSNPNITTGDNFLFSSDFKTSEWTSELQRLQIDVATGNIITSGTPPTPVIDWNAQPLLDTKVTATTDTRTIYTFSTETSTYPSQLKPFVWGNLTTAEQAYFSSTAMASLPQFCATTTYTIVGDPTIRNCLSSSEQADAAGDKLIRFLRGQTGYEDRTDNTAAARPIYYRLRTHALGDIVSSEAVYVKQPLANYSDSGFSTFKASQASNPGMVYVAANDGMLHAVNATTGQESWAYLPSMVLPNLYKLASMNYKNDHRFLLDGTPVVDYAYFGGSWKTLLIGGLAAGGAGFYALDITDPTQPKALWEFKRRTTSCAATLAAAVGASDDCDLGYSYGNPVVTKLADGTWAVLVTSGYNNTTPGDGGGYLYVLNPQTGAIIRKIATGVGSNSAISGVCTTAPCPSGLAKIAAWVDSPDTDNTVRRVYGGDLFGNLWRFDVNDTISPSGYEALRLAVFSGPAGTLQPVTERPELGDSNGVALVLVGTGRFLGDSDRSDAAQQSSPTNNKQSFYAVKDPLTATGWGAVRGGTATFIAQTVTIDSNQNRLVSQNSVNLASAAGWYLDFPDNGERSYTDPALVLGTLVFTTNQPTGTACSSAGQSFIYNLDYRSGAPISGFGGVKIANALATRPVIVQLDGGAVRSITRLGDTTTDVRDVGIGSAATVPRRVSWRQLIE</sequence>
<evidence type="ECO:0000256" key="6">
    <source>
        <dbReference type="ARBA" id="ARBA00023263"/>
    </source>
</evidence>
<dbReference type="GO" id="GO:0009289">
    <property type="term" value="C:pilus"/>
    <property type="evidence" value="ECO:0007669"/>
    <property type="project" value="UniProtKB-SubCell"/>
</dbReference>
<evidence type="ECO:0000256" key="7">
    <source>
        <dbReference type="SAM" id="MobiDB-lite"/>
    </source>
</evidence>
<keyword evidence="4" id="KW-0479">Metal-binding</keyword>
<dbReference type="Proteomes" id="UP000198607">
    <property type="component" value="Unassembled WGS sequence"/>
</dbReference>
<keyword evidence="3" id="KW-1029">Fimbrium biogenesis</keyword>
<dbReference type="SUPFAM" id="SSF50998">
    <property type="entry name" value="Quinoprotein alcohol dehydrogenase-like"/>
    <property type="match status" value="1"/>
</dbReference>